<dbReference type="Proteomes" id="UP000005238">
    <property type="component" value="Unassembled WGS sequence"/>
</dbReference>
<evidence type="ECO:0000313" key="4">
    <source>
        <dbReference type="Proteomes" id="UP000005238"/>
    </source>
</evidence>
<evidence type="ECO:0000313" key="3">
    <source>
        <dbReference type="EnsemblProtists" id="Phyra78226"/>
    </source>
</evidence>
<dbReference type="InParanoid" id="H3GNN2"/>
<feature type="coiled-coil region" evidence="1">
    <location>
        <begin position="102"/>
        <end position="129"/>
    </location>
</feature>
<reference evidence="3" key="2">
    <citation type="submission" date="2015-06" db="UniProtKB">
        <authorList>
            <consortium name="EnsemblProtists"/>
        </authorList>
    </citation>
    <scope>IDENTIFICATION</scope>
    <source>
        <strain evidence="3">Pr102</strain>
    </source>
</reference>
<sequence>MAFLLDDGDEQAFEAALSFVDEFKLDEGMTKETWTTRDAADCHQEHEQAPKARDDLSSNRSEPQQGEAHAATGESLTNKARSNARKKLLRQAGIYSDPNRARNERTREIAFLREQLEKLRLNLKVLQSRQRQGQNGVVHAAVVSRHCKSQLSTRSTISPGDVHMREGVDGKYLEFSTYKALPFEVKVATEVAWDHFKGVEKHLGVGNIYEKAAKNLDEPYTIVEDFSIEIYSNSSRADYKTKQVVRRYVEVDRDIVIWVSHATPVEVKHKLLSGLSYNFLGYAITKRSAASTVTQELTQLQLCSRISLDQEADTTYTSESARTLANFLIVHAAKNIVAHRDTIENALADRVLRQQLQ</sequence>
<dbReference type="PANTHER" id="PTHR35796:SF3">
    <property type="entry name" value="BHLH DOMAIN-CONTAINING PROTEIN"/>
    <property type="match status" value="1"/>
</dbReference>
<dbReference type="VEuPathDB" id="FungiDB:KRP22_5064"/>
<protein>
    <recommendedName>
        <fullName evidence="5">M96 mating-specific protein family</fullName>
    </recommendedName>
</protein>
<dbReference type="OMA" id="FATHANS"/>
<reference evidence="4" key="1">
    <citation type="journal article" date="2006" name="Science">
        <title>Phytophthora genome sequences uncover evolutionary origins and mechanisms of pathogenesis.</title>
        <authorList>
            <person name="Tyler B.M."/>
            <person name="Tripathy S."/>
            <person name="Zhang X."/>
            <person name="Dehal P."/>
            <person name="Jiang R.H."/>
            <person name="Aerts A."/>
            <person name="Arredondo F.D."/>
            <person name="Baxter L."/>
            <person name="Bensasson D."/>
            <person name="Beynon J.L."/>
            <person name="Chapman J."/>
            <person name="Damasceno C.M."/>
            <person name="Dorrance A.E."/>
            <person name="Dou D."/>
            <person name="Dickerman A.W."/>
            <person name="Dubchak I.L."/>
            <person name="Garbelotto M."/>
            <person name="Gijzen M."/>
            <person name="Gordon S.G."/>
            <person name="Govers F."/>
            <person name="Grunwald N.J."/>
            <person name="Huang W."/>
            <person name="Ivors K.L."/>
            <person name="Jones R.W."/>
            <person name="Kamoun S."/>
            <person name="Krampis K."/>
            <person name="Lamour K.H."/>
            <person name="Lee M.K."/>
            <person name="McDonald W.H."/>
            <person name="Medina M."/>
            <person name="Meijer H.J."/>
            <person name="Nordberg E.K."/>
            <person name="Maclean D.J."/>
            <person name="Ospina-Giraldo M.D."/>
            <person name="Morris P.F."/>
            <person name="Phuntumart V."/>
            <person name="Putnam N.H."/>
            <person name="Rash S."/>
            <person name="Rose J.K."/>
            <person name="Sakihama Y."/>
            <person name="Salamov A.A."/>
            <person name="Savidor A."/>
            <person name="Scheuring C.F."/>
            <person name="Smith B.M."/>
            <person name="Sobral B.W."/>
            <person name="Terry A."/>
            <person name="Torto-Alalibo T.A."/>
            <person name="Win J."/>
            <person name="Xu Z."/>
            <person name="Zhang H."/>
            <person name="Grigoriev I.V."/>
            <person name="Rokhsar D.S."/>
            <person name="Boore J.L."/>
        </authorList>
    </citation>
    <scope>NUCLEOTIDE SEQUENCE [LARGE SCALE GENOMIC DNA]</scope>
    <source>
        <strain evidence="4">Pr102</strain>
    </source>
</reference>
<name>H3GNN2_PHYRM</name>
<dbReference type="VEuPathDB" id="FungiDB:KRP22_5060"/>
<keyword evidence="4" id="KW-1185">Reference proteome</keyword>
<evidence type="ECO:0008006" key="5">
    <source>
        <dbReference type="Google" id="ProtNLM"/>
    </source>
</evidence>
<dbReference type="VEuPathDB" id="FungiDB:KRP23_5154"/>
<accession>H3GNN2</accession>
<proteinExistence type="predicted"/>
<evidence type="ECO:0000256" key="2">
    <source>
        <dbReference type="SAM" id="MobiDB-lite"/>
    </source>
</evidence>
<evidence type="ECO:0000256" key="1">
    <source>
        <dbReference type="SAM" id="Coils"/>
    </source>
</evidence>
<feature type="region of interest" description="Disordered" evidence="2">
    <location>
        <begin position="35"/>
        <end position="81"/>
    </location>
</feature>
<dbReference type="HOGENOM" id="CLU_027764_2_0_1"/>
<dbReference type="PANTHER" id="PTHR35796">
    <property type="entry name" value="HYPOTHETICAL CYTOSOLIC PROTEIN"/>
    <property type="match status" value="1"/>
</dbReference>
<dbReference type="EnsemblProtists" id="Phyra78226">
    <property type="protein sequence ID" value="Phyra78226"/>
    <property type="gene ID" value="Phyra78226"/>
</dbReference>
<organism evidence="3 4">
    <name type="scientific">Phytophthora ramorum</name>
    <name type="common">Sudden oak death agent</name>
    <dbReference type="NCBI Taxonomy" id="164328"/>
    <lineage>
        <taxon>Eukaryota</taxon>
        <taxon>Sar</taxon>
        <taxon>Stramenopiles</taxon>
        <taxon>Oomycota</taxon>
        <taxon>Peronosporomycetes</taxon>
        <taxon>Peronosporales</taxon>
        <taxon>Peronosporaceae</taxon>
        <taxon>Phytophthora</taxon>
    </lineage>
</organism>
<dbReference type="AlphaFoldDB" id="H3GNN2"/>
<dbReference type="EMBL" id="DS566027">
    <property type="status" value="NOT_ANNOTATED_CDS"/>
    <property type="molecule type" value="Genomic_DNA"/>
</dbReference>
<keyword evidence="1" id="KW-0175">Coiled coil</keyword>
<feature type="compositionally biased region" description="Basic and acidic residues" evidence="2">
    <location>
        <begin position="35"/>
        <end position="57"/>
    </location>
</feature>
<dbReference type="STRING" id="164328.H3GNN2"/>
<dbReference type="eggNOG" id="ENOG502RAJD">
    <property type="taxonomic scope" value="Eukaryota"/>
</dbReference>
<dbReference type="VEuPathDB" id="FungiDB:KRP23_15164"/>